<name>A0A1V8SPX4_9PEZI</name>
<comment type="caution">
    <text evidence="1">The sequence shown here is derived from an EMBL/GenBank/DDBJ whole genome shotgun (WGS) entry which is preliminary data.</text>
</comment>
<evidence type="ECO:0000313" key="1">
    <source>
        <dbReference type="EMBL" id="OQO01078.1"/>
    </source>
</evidence>
<accession>A0A1V8SPX4</accession>
<proteinExistence type="predicted"/>
<evidence type="ECO:0000313" key="2">
    <source>
        <dbReference type="Proteomes" id="UP000192596"/>
    </source>
</evidence>
<dbReference type="EMBL" id="NAJO01000032">
    <property type="protein sequence ID" value="OQO01078.1"/>
    <property type="molecule type" value="Genomic_DNA"/>
</dbReference>
<protein>
    <submittedName>
        <fullName evidence="1">Uncharacterized protein</fullName>
    </submittedName>
</protein>
<sequence length="283" mass="32741">MNGDYICDVCAQDVADLFKRALEYEIEAPPRYGQHIIDIRPFSEYLPPNFLQDYTDRTHEYRTDGDQRFYCQARLPQIGEVYTDDEAAEDDGPLIPDEPTLVLPELLDADGVLPFREAIRQLRVRERGRALQHLSYYLHTDFITAHNAPWLAQRFDYANLTIASQDLSWTQPMLELVHALAAEHLVGFRDTHPPRSLGEILYSLRVLILQARALQYAGHGEHDVELIDERFAELWDVLTDPDIEVLAEDGMQELNRAVFAVTRKGGYLEEAWWAVRLRAMRQM</sequence>
<keyword evidence="2" id="KW-1185">Reference proteome</keyword>
<organism evidence="1 2">
    <name type="scientific">Cryoendolithus antarcticus</name>
    <dbReference type="NCBI Taxonomy" id="1507870"/>
    <lineage>
        <taxon>Eukaryota</taxon>
        <taxon>Fungi</taxon>
        <taxon>Dikarya</taxon>
        <taxon>Ascomycota</taxon>
        <taxon>Pezizomycotina</taxon>
        <taxon>Dothideomycetes</taxon>
        <taxon>Dothideomycetidae</taxon>
        <taxon>Cladosporiales</taxon>
        <taxon>Cladosporiaceae</taxon>
        <taxon>Cryoendolithus</taxon>
    </lineage>
</organism>
<dbReference type="AlphaFoldDB" id="A0A1V8SPX4"/>
<dbReference type="Proteomes" id="UP000192596">
    <property type="component" value="Unassembled WGS sequence"/>
</dbReference>
<gene>
    <name evidence="1" type="ORF">B0A48_13321</name>
</gene>
<dbReference type="InParanoid" id="A0A1V8SPX4"/>
<reference evidence="2" key="1">
    <citation type="submission" date="2017-03" db="EMBL/GenBank/DDBJ databases">
        <title>Genomes of endolithic fungi from Antarctica.</title>
        <authorList>
            <person name="Coleine C."/>
            <person name="Masonjones S."/>
            <person name="Stajich J.E."/>
        </authorList>
    </citation>
    <scope>NUCLEOTIDE SEQUENCE [LARGE SCALE GENOMIC DNA]</scope>
    <source>
        <strain evidence="2">CCFEE 5527</strain>
    </source>
</reference>